<feature type="compositionally biased region" description="Polar residues" evidence="1">
    <location>
        <begin position="25"/>
        <end position="38"/>
    </location>
</feature>
<evidence type="ECO:0000313" key="3">
    <source>
        <dbReference type="Proteomes" id="UP001162131"/>
    </source>
</evidence>
<feature type="compositionally biased region" description="Acidic residues" evidence="1">
    <location>
        <begin position="64"/>
        <end position="79"/>
    </location>
</feature>
<accession>A0AAU9K385</accession>
<sequence>MDTEVHEITEPEAIKRKREDPEVEIQNSELPQAENACQPQLKVFKPSEQDEEEDEEFIPPPAPQEEDTEEIQGDSEEESPEKPENFDVEDYKKFKASLEKEGDLSTETSEGSPEKTENKQLEMNPQEI</sequence>
<dbReference type="EMBL" id="CAJZBQ010000056">
    <property type="protein sequence ID" value="CAG9333513.1"/>
    <property type="molecule type" value="Genomic_DNA"/>
</dbReference>
<feature type="compositionally biased region" description="Basic and acidic residues" evidence="1">
    <location>
        <begin position="80"/>
        <end position="103"/>
    </location>
</feature>
<organism evidence="2 3">
    <name type="scientific">Blepharisma stoltei</name>
    <dbReference type="NCBI Taxonomy" id="1481888"/>
    <lineage>
        <taxon>Eukaryota</taxon>
        <taxon>Sar</taxon>
        <taxon>Alveolata</taxon>
        <taxon>Ciliophora</taxon>
        <taxon>Postciliodesmatophora</taxon>
        <taxon>Heterotrichea</taxon>
        <taxon>Heterotrichida</taxon>
        <taxon>Blepharismidae</taxon>
        <taxon>Blepharisma</taxon>
    </lineage>
</organism>
<feature type="region of interest" description="Disordered" evidence="1">
    <location>
        <begin position="1"/>
        <end position="128"/>
    </location>
</feature>
<comment type="caution">
    <text evidence="2">The sequence shown here is derived from an EMBL/GenBank/DDBJ whole genome shotgun (WGS) entry which is preliminary data.</text>
</comment>
<dbReference type="AlphaFoldDB" id="A0AAU9K385"/>
<dbReference type="Proteomes" id="UP001162131">
    <property type="component" value="Unassembled WGS sequence"/>
</dbReference>
<keyword evidence="3" id="KW-1185">Reference proteome</keyword>
<feature type="compositionally biased region" description="Basic and acidic residues" evidence="1">
    <location>
        <begin position="1"/>
        <end position="20"/>
    </location>
</feature>
<reference evidence="2" key="1">
    <citation type="submission" date="2021-09" db="EMBL/GenBank/DDBJ databases">
        <authorList>
            <consortium name="AG Swart"/>
            <person name="Singh M."/>
            <person name="Singh A."/>
            <person name="Seah K."/>
            <person name="Emmerich C."/>
        </authorList>
    </citation>
    <scope>NUCLEOTIDE SEQUENCE</scope>
    <source>
        <strain evidence="2">ATCC30299</strain>
    </source>
</reference>
<evidence type="ECO:0000256" key="1">
    <source>
        <dbReference type="SAM" id="MobiDB-lite"/>
    </source>
</evidence>
<evidence type="ECO:0000313" key="2">
    <source>
        <dbReference type="EMBL" id="CAG9333513.1"/>
    </source>
</evidence>
<proteinExistence type="predicted"/>
<protein>
    <submittedName>
        <fullName evidence="2">Uncharacterized protein</fullName>
    </submittedName>
</protein>
<gene>
    <name evidence="2" type="ORF">BSTOLATCC_MIC58324</name>
</gene>
<name>A0AAU9K385_9CILI</name>